<gene>
    <name evidence="5" type="ORF">Cba03nite_34890</name>
</gene>
<dbReference type="RefSeq" id="WP_203746947.1">
    <property type="nucleotide sequence ID" value="NZ_BONF01000018.1"/>
</dbReference>
<feature type="domain" description="STAS" evidence="4">
    <location>
        <begin position="20"/>
        <end position="103"/>
    </location>
</feature>
<dbReference type="InterPro" id="IPR002645">
    <property type="entry name" value="STAS_dom"/>
</dbReference>
<comment type="caution">
    <text evidence="5">The sequence shown here is derived from an EMBL/GenBank/DDBJ whole genome shotgun (WGS) entry which is preliminary data.</text>
</comment>
<dbReference type="EMBL" id="BONF01000018">
    <property type="protein sequence ID" value="GIF82140.1"/>
    <property type="molecule type" value="Genomic_DNA"/>
</dbReference>
<sequence length="130" mass="13719">MSGTPAFEVRCRPGPDGVDVAVRGEIDLAVCDLLVAELRDAVKLGDPVVVDLAEVTFIDSTGVRALFEGYRAAEQIGHRLRVKNAHDWVARVLSITGVLDVLGAPEEADEAPGIRGGLAEPPGGAEPPRR</sequence>
<proteinExistence type="inferred from homology"/>
<evidence type="ECO:0000256" key="3">
    <source>
        <dbReference type="SAM" id="MobiDB-lite"/>
    </source>
</evidence>
<dbReference type="PANTHER" id="PTHR33495">
    <property type="entry name" value="ANTI-SIGMA FACTOR ANTAGONIST TM_1081-RELATED-RELATED"/>
    <property type="match status" value="1"/>
</dbReference>
<dbReference type="Gene3D" id="3.30.750.24">
    <property type="entry name" value="STAS domain"/>
    <property type="match status" value="1"/>
</dbReference>
<evidence type="ECO:0000256" key="1">
    <source>
        <dbReference type="ARBA" id="ARBA00009013"/>
    </source>
</evidence>
<dbReference type="NCBIfam" id="TIGR00377">
    <property type="entry name" value="ant_ant_sig"/>
    <property type="match status" value="1"/>
</dbReference>
<evidence type="ECO:0000313" key="5">
    <source>
        <dbReference type="EMBL" id="GIF82140.1"/>
    </source>
</evidence>
<feature type="region of interest" description="Disordered" evidence="3">
    <location>
        <begin position="108"/>
        <end position="130"/>
    </location>
</feature>
<dbReference type="GO" id="GO:0043856">
    <property type="term" value="F:anti-sigma factor antagonist activity"/>
    <property type="evidence" value="ECO:0007669"/>
    <property type="project" value="InterPro"/>
</dbReference>
<dbReference type="Pfam" id="PF13466">
    <property type="entry name" value="STAS_2"/>
    <property type="match status" value="1"/>
</dbReference>
<evidence type="ECO:0000259" key="4">
    <source>
        <dbReference type="PROSITE" id="PS50801"/>
    </source>
</evidence>
<dbReference type="PANTHER" id="PTHR33495:SF2">
    <property type="entry name" value="ANTI-SIGMA FACTOR ANTAGONIST TM_1081-RELATED"/>
    <property type="match status" value="1"/>
</dbReference>
<keyword evidence="6" id="KW-1185">Reference proteome</keyword>
<evidence type="ECO:0000256" key="2">
    <source>
        <dbReference type="RuleBase" id="RU003749"/>
    </source>
</evidence>
<comment type="similarity">
    <text evidence="1 2">Belongs to the anti-sigma-factor antagonist family.</text>
</comment>
<evidence type="ECO:0000313" key="6">
    <source>
        <dbReference type="Proteomes" id="UP000601223"/>
    </source>
</evidence>
<dbReference type="PROSITE" id="PS50801">
    <property type="entry name" value="STAS"/>
    <property type="match status" value="1"/>
</dbReference>
<dbReference type="InterPro" id="IPR003658">
    <property type="entry name" value="Anti-sigma_ant"/>
</dbReference>
<organism evidence="5 6">
    <name type="scientific">Catellatospora bangladeshensis</name>
    <dbReference type="NCBI Taxonomy" id="310355"/>
    <lineage>
        <taxon>Bacteria</taxon>
        <taxon>Bacillati</taxon>
        <taxon>Actinomycetota</taxon>
        <taxon>Actinomycetes</taxon>
        <taxon>Micromonosporales</taxon>
        <taxon>Micromonosporaceae</taxon>
        <taxon>Catellatospora</taxon>
    </lineage>
</organism>
<dbReference type="SUPFAM" id="SSF52091">
    <property type="entry name" value="SpoIIaa-like"/>
    <property type="match status" value="1"/>
</dbReference>
<dbReference type="AlphaFoldDB" id="A0A8J3JNI7"/>
<dbReference type="Proteomes" id="UP000601223">
    <property type="component" value="Unassembled WGS sequence"/>
</dbReference>
<accession>A0A8J3JNI7</accession>
<dbReference type="InterPro" id="IPR036513">
    <property type="entry name" value="STAS_dom_sf"/>
</dbReference>
<protein>
    <recommendedName>
        <fullName evidence="2">Anti-sigma factor antagonist</fullName>
    </recommendedName>
</protein>
<name>A0A8J3JNI7_9ACTN</name>
<dbReference type="CDD" id="cd07043">
    <property type="entry name" value="STAS_anti-anti-sigma_factors"/>
    <property type="match status" value="1"/>
</dbReference>
<dbReference type="InterPro" id="IPR058548">
    <property type="entry name" value="MlaB-like_STAS"/>
</dbReference>
<reference evidence="5 6" key="1">
    <citation type="submission" date="2021-01" db="EMBL/GenBank/DDBJ databases">
        <title>Whole genome shotgun sequence of Catellatospora bangladeshensis NBRC 107357.</title>
        <authorList>
            <person name="Komaki H."/>
            <person name="Tamura T."/>
        </authorList>
    </citation>
    <scope>NUCLEOTIDE SEQUENCE [LARGE SCALE GENOMIC DNA]</scope>
    <source>
        <strain evidence="5 6">NBRC 107357</strain>
    </source>
</reference>